<dbReference type="PANTHER" id="PTHR21240">
    <property type="entry name" value="2-AMINO-3-CARBOXYLMUCONATE-6-SEMIALDEHYDE DECARBOXYLASE"/>
    <property type="match status" value="1"/>
</dbReference>
<evidence type="ECO:0000256" key="1">
    <source>
        <dbReference type="ARBA" id="ARBA00023239"/>
    </source>
</evidence>
<dbReference type="InterPro" id="IPR006680">
    <property type="entry name" value="Amidohydro-rel"/>
</dbReference>
<keyword evidence="3" id="KW-0378">Hydrolase</keyword>
<dbReference type="Gene3D" id="3.20.20.140">
    <property type="entry name" value="Metal-dependent hydrolases"/>
    <property type="match status" value="1"/>
</dbReference>
<keyword evidence="1" id="KW-0456">Lyase</keyword>
<evidence type="ECO:0000259" key="2">
    <source>
        <dbReference type="Pfam" id="PF04909"/>
    </source>
</evidence>
<protein>
    <submittedName>
        <fullName evidence="3">Amidohydrolase family protein</fullName>
    </submittedName>
</protein>
<comment type="caution">
    <text evidence="3">The sequence shown here is derived from an EMBL/GenBank/DDBJ whole genome shotgun (WGS) entry which is preliminary data.</text>
</comment>
<name>A0A7X1FR56_9SPHN</name>
<dbReference type="RefSeq" id="WP_185663542.1">
    <property type="nucleotide sequence ID" value="NZ_JACLAW010000004.1"/>
</dbReference>
<dbReference type="EMBL" id="JACLAW010000004">
    <property type="protein sequence ID" value="MBC2665289.1"/>
    <property type="molecule type" value="Genomic_DNA"/>
</dbReference>
<dbReference type="GO" id="GO:0016787">
    <property type="term" value="F:hydrolase activity"/>
    <property type="evidence" value="ECO:0007669"/>
    <property type="project" value="UniProtKB-KW"/>
</dbReference>
<dbReference type="Proteomes" id="UP000566813">
    <property type="component" value="Unassembled WGS sequence"/>
</dbReference>
<organism evidence="3 4">
    <name type="scientific">Novosphingobium flavum</name>
    <dbReference type="NCBI Taxonomy" id="1778672"/>
    <lineage>
        <taxon>Bacteria</taxon>
        <taxon>Pseudomonadati</taxon>
        <taxon>Pseudomonadota</taxon>
        <taxon>Alphaproteobacteria</taxon>
        <taxon>Sphingomonadales</taxon>
        <taxon>Sphingomonadaceae</taxon>
        <taxon>Novosphingobium</taxon>
    </lineage>
</organism>
<accession>A0A7X1FR56</accession>
<evidence type="ECO:0000313" key="3">
    <source>
        <dbReference type="EMBL" id="MBC2665289.1"/>
    </source>
</evidence>
<sequence>MRIVDAQVHIWRGGRASAHHTTGRPEPFSADDLIAEMDAAGIACAVLAPPTWDPCGNDPSLEAARRWPGRFTVTGNIDQTREDRALLRGWLSQPGMSGLRLNYNSPEKQAALTDGSADWIWEEAERADIPVMVLIPDGVPLIGEIARRHPALRVCIDHLGIPRGAKDAAAFAHLPGLLALAALPGVSVKVGGLPAYSTVDSFPWPSLHGPFLQVVEAFGPERIFWATDLTRMHTPYREIAAMFTEGMDWLDPQACRLIMGDAVCRWLDWQPAEAEHQRG</sequence>
<proteinExistence type="predicted"/>
<dbReference type="SUPFAM" id="SSF51556">
    <property type="entry name" value="Metallo-dependent hydrolases"/>
    <property type="match status" value="1"/>
</dbReference>
<evidence type="ECO:0000313" key="4">
    <source>
        <dbReference type="Proteomes" id="UP000566813"/>
    </source>
</evidence>
<reference evidence="3 4" key="1">
    <citation type="submission" date="2020-08" db="EMBL/GenBank/DDBJ databases">
        <title>The genome sequence of type strain Novosphingobium flavum NBRC 111647.</title>
        <authorList>
            <person name="Liu Y."/>
        </authorList>
    </citation>
    <scope>NUCLEOTIDE SEQUENCE [LARGE SCALE GENOMIC DNA]</scope>
    <source>
        <strain evidence="3 4">NBRC 111647</strain>
    </source>
</reference>
<gene>
    <name evidence="3" type="ORF">H7F51_07140</name>
</gene>
<dbReference type="GO" id="GO:0016831">
    <property type="term" value="F:carboxy-lyase activity"/>
    <property type="evidence" value="ECO:0007669"/>
    <property type="project" value="InterPro"/>
</dbReference>
<dbReference type="Pfam" id="PF04909">
    <property type="entry name" value="Amidohydro_2"/>
    <property type="match status" value="1"/>
</dbReference>
<feature type="domain" description="Amidohydrolase-related" evidence="2">
    <location>
        <begin position="4"/>
        <end position="244"/>
    </location>
</feature>
<dbReference type="InterPro" id="IPR032466">
    <property type="entry name" value="Metal_Hydrolase"/>
</dbReference>
<dbReference type="InterPro" id="IPR032465">
    <property type="entry name" value="ACMSD"/>
</dbReference>
<dbReference type="AlphaFoldDB" id="A0A7X1FR56"/>
<keyword evidence="4" id="KW-1185">Reference proteome</keyword>